<dbReference type="GO" id="GO:0016747">
    <property type="term" value="F:acyltransferase activity, transferring groups other than amino-acyl groups"/>
    <property type="evidence" value="ECO:0007669"/>
    <property type="project" value="InterPro"/>
</dbReference>
<evidence type="ECO:0000313" key="4">
    <source>
        <dbReference type="EMBL" id="CAI3999280.1"/>
    </source>
</evidence>
<reference evidence="5" key="2">
    <citation type="submission" date="2024-04" db="EMBL/GenBank/DDBJ databases">
        <authorList>
            <person name="Chen Y."/>
            <person name="Shah S."/>
            <person name="Dougan E. K."/>
            <person name="Thang M."/>
            <person name="Chan C."/>
        </authorList>
    </citation>
    <scope>NUCLEOTIDE SEQUENCE [LARGE SCALE GENOMIC DNA]</scope>
</reference>
<evidence type="ECO:0000256" key="1">
    <source>
        <dbReference type="ARBA" id="ARBA00022679"/>
    </source>
</evidence>
<dbReference type="OrthoDB" id="47374at2759"/>
<evidence type="ECO:0000259" key="3">
    <source>
        <dbReference type="PROSITE" id="PS51186"/>
    </source>
</evidence>
<keyword evidence="1" id="KW-0808">Transferase</keyword>
<dbReference type="CDD" id="cd04301">
    <property type="entry name" value="NAT_SF"/>
    <property type="match status" value="1"/>
</dbReference>
<dbReference type="EMBL" id="CAMXCT030002604">
    <property type="protein sequence ID" value="CAL4786592.1"/>
    <property type="molecule type" value="Genomic_DNA"/>
</dbReference>
<organism evidence="4">
    <name type="scientific">Cladocopium goreaui</name>
    <dbReference type="NCBI Taxonomy" id="2562237"/>
    <lineage>
        <taxon>Eukaryota</taxon>
        <taxon>Sar</taxon>
        <taxon>Alveolata</taxon>
        <taxon>Dinophyceae</taxon>
        <taxon>Suessiales</taxon>
        <taxon>Symbiodiniaceae</taxon>
        <taxon>Cladocopium</taxon>
    </lineage>
</organism>
<dbReference type="InterPro" id="IPR016181">
    <property type="entry name" value="Acyl_CoA_acyltransferase"/>
</dbReference>
<comment type="caution">
    <text evidence="4">The sequence shown here is derived from an EMBL/GenBank/DDBJ whole genome shotgun (WGS) entry which is preliminary data.</text>
</comment>
<dbReference type="PROSITE" id="PS51186">
    <property type="entry name" value="GNAT"/>
    <property type="match status" value="1"/>
</dbReference>
<dbReference type="Pfam" id="PF00583">
    <property type="entry name" value="Acetyltransf_1"/>
    <property type="match status" value="1"/>
</dbReference>
<accession>A0A9P1CXJ0</accession>
<evidence type="ECO:0000313" key="5">
    <source>
        <dbReference type="EMBL" id="CAL1152655.1"/>
    </source>
</evidence>
<proteinExistence type="predicted"/>
<reference evidence="4" key="1">
    <citation type="submission" date="2022-10" db="EMBL/GenBank/DDBJ databases">
        <authorList>
            <person name="Chen Y."/>
            <person name="Dougan E. K."/>
            <person name="Chan C."/>
            <person name="Rhodes N."/>
            <person name="Thang M."/>
        </authorList>
    </citation>
    <scope>NUCLEOTIDE SEQUENCE</scope>
</reference>
<dbReference type="Gene3D" id="3.40.630.30">
    <property type="match status" value="1"/>
</dbReference>
<dbReference type="EMBL" id="CAMXCT020002604">
    <property type="protein sequence ID" value="CAL1152655.1"/>
    <property type="molecule type" value="Genomic_DNA"/>
</dbReference>
<evidence type="ECO:0000313" key="7">
    <source>
        <dbReference type="Proteomes" id="UP001152797"/>
    </source>
</evidence>
<sequence>MEDEGRRKALKLDLGNLTEKNMGQLKKLNTATFPVKYKDQFYLDLVKYFDYCRLGFYADVLVGSMCCRLEDREDGGKALYIMTLSILEPYRKRNLASQLVQWILDRAQSKECQEKDVREIYLHVQTSNKTALQFYKKFGFKVTEKICDYYHNIDPPDCYVLRRPMNGHDLAHEVLDINP</sequence>
<protein>
    <submittedName>
        <fullName evidence="6">Probable N-acetyltransferase san (N-epsilon-acetyltransferase san) (Protein atado) (Protei n separation anxiety)</fullName>
    </submittedName>
</protein>
<dbReference type="EMBL" id="CAMXCT010002604">
    <property type="protein sequence ID" value="CAI3999280.1"/>
    <property type="molecule type" value="Genomic_DNA"/>
</dbReference>
<gene>
    <name evidence="4" type="ORF">C1SCF055_LOCUS25500</name>
</gene>
<dbReference type="SUPFAM" id="SSF55729">
    <property type="entry name" value="Acyl-CoA N-acyltransferases (Nat)"/>
    <property type="match status" value="1"/>
</dbReference>
<dbReference type="InterPro" id="IPR000182">
    <property type="entry name" value="GNAT_dom"/>
</dbReference>
<dbReference type="Proteomes" id="UP001152797">
    <property type="component" value="Unassembled WGS sequence"/>
</dbReference>
<feature type="domain" description="N-acetyltransferase" evidence="3">
    <location>
        <begin position="12"/>
        <end position="166"/>
    </location>
</feature>
<keyword evidence="7" id="KW-1185">Reference proteome</keyword>
<keyword evidence="2" id="KW-0012">Acyltransferase</keyword>
<evidence type="ECO:0000313" key="6">
    <source>
        <dbReference type="EMBL" id="CAL4786592.1"/>
    </source>
</evidence>
<dbReference type="GO" id="GO:0007064">
    <property type="term" value="P:mitotic sister chromatid cohesion"/>
    <property type="evidence" value="ECO:0007669"/>
    <property type="project" value="TreeGrafter"/>
</dbReference>
<name>A0A9P1CXJ0_9DINO</name>
<dbReference type="FunFam" id="3.40.630.30:FF:000006">
    <property type="entry name" value="Putative n-alpha-acetyltransferase 50"/>
    <property type="match status" value="1"/>
</dbReference>
<dbReference type="PANTHER" id="PTHR42919:SF8">
    <property type="entry name" value="N-ALPHA-ACETYLTRANSFERASE 50"/>
    <property type="match status" value="1"/>
</dbReference>
<dbReference type="GO" id="GO:0031415">
    <property type="term" value="C:NatA complex"/>
    <property type="evidence" value="ECO:0007669"/>
    <property type="project" value="TreeGrafter"/>
</dbReference>
<dbReference type="PANTHER" id="PTHR42919">
    <property type="entry name" value="N-ALPHA-ACETYLTRANSFERASE"/>
    <property type="match status" value="1"/>
</dbReference>
<dbReference type="InterPro" id="IPR051556">
    <property type="entry name" value="N-term/lysine_N-AcTrnsfr"/>
</dbReference>
<evidence type="ECO:0000256" key="2">
    <source>
        <dbReference type="ARBA" id="ARBA00023315"/>
    </source>
</evidence>
<dbReference type="AlphaFoldDB" id="A0A9P1CXJ0"/>